<dbReference type="InterPro" id="IPR006684">
    <property type="entry name" value="YbgC/YbaW"/>
</dbReference>
<dbReference type="FunFam" id="3.10.129.10:FF:000004">
    <property type="entry name" value="Tol-pal system-associated acyl-CoA thioesterase"/>
    <property type="match status" value="1"/>
</dbReference>
<dbReference type="EMBL" id="FP565176">
    <property type="protein sequence ID" value="CBA16906.1"/>
    <property type="molecule type" value="Genomic_DNA"/>
</dbReference>
<dbReference type="InterPro" id="IPR008272">
    <property type="entry name" value="HB-CoA_thioesterase_AS"/>
</dbReference>
<dbReference type="NCBIfam" id="TIGR02799">
    <property type="entry name" value="thio_ybgC"/>
    <property type="match status" value="1"/>
</dbReference>
<dbReference type="STRING" id="380358.XALC_2427"/>
<dbReference type="PATRIC" id="fig|29447.3.peg.2376"/>
<dbReference type="KEGG" id="xal:XALC_2427"/>
<dbReference type="InterPro" id="IPR029069">
    <property type="entry name" value="HotDog_dom_sf"/>
</dbReference>
<dbReference type="PANTHER" id="PTHR31793">
    <property type="entry name" value="4-HYDROXYBENZOYL-COA THIOESTERASE FAMILY MEMBER"/>
    <property type="match status" value="1"/>
</dbReference>
<evidence type="ECO:0000313" key="4">
    <source>
        <dbReference type="Proteomes" id="UP000001890"/>
    </source>
</evidence>
<keyword evidence="2" id="KW-0378">Hydrolase</keyword>
<gene>
    <name evidence="3" type="primary">FcbC</name>
    <name evidence="3" type="ordered locus">XALc_2427</name>
</gene>
<evidence type="ECO:0000256" key="2">
    <source>
        <dbReference type="ARBA" id="ARBA00022801"/>
    </source>
</evidence>
<dbReference type="InterPro" id="IPR014166">
    <property type="entry name" value="Tol-Pal_acyl-CoA_thioesterase"/>
</dbReference>
<dbReference type="GeneID" id="57877730"/>
<dbReference type="CDD" id="cd00586">
    <property type="entry name" value="4HBT"/>
    <property type="match status" value="1"/>
</dbReference>
<dbReference type="NCBIfam" id="TIGR00051">
    <property type="entry name" value="YbgC/FadM family acyl-CoA thioesterase"/>
    <property type="match status" value="1"/>
</dbReference>
<reference evidence="3 4" key="1">
    <citation type="journal article" date="2009" name="BMC Genomics">
        <title>The complete genome sequence of Xanthomonas albilineans provides new insights into the reductive genome evolution of the xylem-limited Xanthomonadaceae.</title>
        <authorList>
            <person name="Pieretti I."/>
            <person name="Royer M."/>
            <person name="Barbe V."/>
            <person name="Carrere S."/>
            <person name="Koebnik R."/>
            <person name="Cociancich S."/>
            <person name="Couloux A."/>
            <person name="Darrasse A."/>
            <person name="Gouzy J."/>
            <person name="Jacques M.A."/>
            <person name="Lauber E."/>
            <person name="Manceau C."/>
            <person name="Mangenot S."/>
            <person name="Poussier S."/>
            <person name="Segurens B."/>
            <person name="Szurek B."/>
            <person name="Verdier V."/>
            <person name="Arlat M."/>
            <person name="Rott P."/>
        </authorList>
    </citation>
    <scope>NUCLEOTIDE SEQUENCE [LARGE SCALE GENOMIC DNA]</scope>
    <source>
        <strain evidence="4">GPE PC73 / CFBP 7063</strain>
    </source>
</reference>
<dbReference type="PROSITE" id="PS01328">
    <property type="entry name" value="4HBCOA_THIOESTERASE"/>
    <property type="match status" value="1"/>
</dbReference>
<protein>
    <submittedName>
        <fullName evidence="3">Putative predicted thioesterase protein</fullName>
    </submittedName>
</protein>
<dbReference type="InterPro" id="IPR050563">
    <property type="entry name" value="4-hydroxybenzoyl-CoA_TE"/>
</dbReference>
<dbReference type="GO" id="GO:0047617">
    <property type="term" value="F:fatty acyl-CoA hydrolase activity"/>
    <property type="evidence" value="ECO:0007669"/>
    <property type="project" value="TreeGrafter"/>
</dbReference>
<evidence type="ECO:0000256" key="1">
    <source>
        <dbReference type="ARBA" id="ARBA00005953"/>
    </source>
</evidence>
<dbReference type="SUPFAM" id="SSF54637">
    <property type="entry name" value="Thioesterase/thiol ester dehydrase-isomerase"/>
    <property type="match status" value="1"/>
</dbReference>
<dbReference type="Pfam" id="PF13279">
    <property type="entry name" value="4HBT_2"/>
    <property type="match status" value="1"/>
</dbReference>
<accession>D2U9H7</accession>
<dbReference type="AlphaFoldDB" id="D2U9H7"/>
<dbReference type="eggNOG" id="COG0824">
    <property type="taxonomic scope" value="Bacteria"/>
</dbReference>
<proteinExistence type="inferred from homology"/>
<dbReference type="Proteomes" id="UP000001890">
    <property type="component" value="Chromosome"/>
</dbReference>
<comment type="similarity">
    <text evidence="1">Belongs to the 4-hydroxybenzoyl-CoA thioesterase family.</text>
</comment>
<dbReference type="Gene3D" id="3.10.129.10">
    <property type="entry name" value="Hotdog Thioesterase"/>
    <property type="match status" value="1"/>
</dbReference>
<name>D2U9H7_XANAP</name>
<organism evidence="3 4">
    <name type="scientific">Xanthomonas albilineans (strain GPE PC73 / CFBP 7063)</name>
    <dbReference type="NCBI Taxonomy" id="380358"/>
    <lineage>
        <taxon>Bacteria</taxon>
        <taxon>Pseudomonadati</taxon>
        <taxon>Pseudomonadota</taxon>
        <taxon>Gammaproteobacteria</taxon>
        <taxon>Lysobacterales</taxon>
        <taxon>Lysobacteraceae</taxon>
        <taxon>Xanthomonas</taxon>
    </lineage>
</organism>
<evidence type="ECO:0000313" key="3">
    <source>
        <dbReference type="EMBL" id="CBA16906.1"/>
    </source>
</evidence>
<keyword evidence="4" id="KW-1185">Reference proteome</keyword>
<sequence length="157" mass="17637">MTTESRVTGPEPQPLFSWPTRVYWEDTDAGGVVYHARYVAFLERARTEWLRALGYGQERLRLEHDLVFAVHAMQLDFLRPARLDDSLQVGVALSQCKRASLLFAQSIHRDGELLLRAQVKVAALGAGSFRPRAIDDVLYAALNAIQITQAESLRNDG</sequence>
<dbReference type="RefSeq" id="WP_012916901.1">
    <property type="nucleotide sequence ID" value="NC_013722.1"/>
</dbReference>
<dbReference type="OrthoDB" id="9808429at2"/>
<dbReference type="PIRSF" id="PIRSF003230">
    <property type="entry name" value="YbgC"/>
    <property type="match status" value="1"/>
</dbReference>
<dbReference type="PANTHER" id="PTHR31793:SF37">
    <property type="entry name" value="ACYL-COA THIOESTER HYDROLASE YBGC"/>
    <property type="match status" value="1"/>
</dbReference>